<gene>
    <name evidence="1" type="ORF">CYNAS_LOCUS17392</name>
</gene>
<name>A0AA36H7C3_CYLNA</name>
<comment type="caution">
    <text evidence="1">The sequence shown here is derived from an EMBL/GenBank/DDBJ whole genome shotgun (WGS) entry which is preliminary data.</text>
</comment>
<dbReference type="InterPro" id="IPR006954">
    <property type="entry name" value="Mlt-10-like"/>
</dbReference>
<organism evidence="1 2">
    <name type="scientific">Cylicocyclus nassatus</name>
    <name type="common">Nematode worm</name>
    <dbReference type="NCBI Taxonomy" id="53992"/>
    <lineage>
        <taxon>Eukaryota</taxon>
        <taxon>Metazoa</taxon>
        <taxon>Ecdysozoa</taxon>
        <taxon>Nematoda</taxon>
        <taxon>Chromadorea</taxon>
        <taxon>Rhabditida</taxon>
        <taxon>Rhabditina</taxon>
        <taxon>Rhabditomorpha</taxon>
        <taxon>Strongyloidea</taxon>
        <taxon>Strongylidae</taxon>
        <taxon>Cylicocyclus</taxon>
    </lineage>
</organism>
<dbReference type="PANTHER" id="PTHR21523:SF44">
    <property type="entry name" value="MLT-TEN (MLT-10) RELATED"/>
    <property type="match status" value="1"/>
</dbReference>
<proteinExistence type="predicted"/>
<keyword evidence="2" id="KW-1185">Reference proteome</keyword>
<evidence type="ECO:0000313" key="1">
    <source>
        <dbReference type="EMBL" id="CAJ0605409.1"/>
    </source>
</evidence>
<sequence>MDHAPSLLPRSEKSAVRRLARKSKWNESYESLLKIKKALDEKAKQPGARVYDFRMFDLVLGNSKPTRARKEKSITPPLVQQAYNLIRSFEGKSKEFGESANIKFLSPRFAPIMPDKADIKGSLSPSIFSFYKDDTEDQLLPLPKLLDATGMTEEDRGEVLETVMEVTGARQIVDDAMKTLSSTELFGMQGEIKEVTERIAKIFTNLESTFNRRQKKDMDKRGFTFLETNQLEELHKEQGLAKHASEIEFDIHEYGNQTRAQREESLWLRVAEIAANGTKTRSKRQITWLSVNKPTVLSPYMFSPVYGLVVLGPCIRATSKDAVHEHEKLILDKKGLQNMKEVHKNWYFYSIKALLGQLGKELLGKLNSASRERLKLCLKRIVYTKDLRKTAACLLKARERWKKFLKYKGVKEDDDFPSKALHRGHDRIPSRFSHALRIRKLRMRRSKRSPNRLILPDDLKDHELVVKSAKFAPSLKEPSKSPINKVAGLFVSLFGKSSANELPEKWSTTYKSILKLSKYIDKNENSPGTRVYNTRIYDLVMDAKGTKQGSEIGKAFEQLQSSLSLRQSSELDKRGFTFMNPKQIDKLHEKQNVSEPEVLEQMESYKKLPKHKREEMLWRSIGELAGLSRRRRKRQANQINFITTLRPTVLSPYQFAPVYGISILGPVILSPNIFAPLILNPSLFSPWVLSPAFPLPFILSPYVLTPYVLSPLAMAPFVFSPYVLSPNVINPYVLSPVILSPIVVCPDILSPMTLGGIILSPNILSPSILSKSYLMTSVLSPSLLS</sequence>
<dbReference type="AlphaFoldDB" id="A0AA36H7C3"/>
<dbReference type="EMBL" id="CATQJL010000316">
    <property type="protein sequence ID" value="CAJ0605409.1"/>
    <property type="molecule type" value="Genomic_DNA"/>
</dbReference>
<reference evidence="1" key="1">
    <citation type="submission" date="2023-07" db="EMBL/GenBank/DDBJ databases">
        <authorList>
            <consortium name="CYATHOMIX"/>
        </authorList>
    </citation>
    <scope>NUCLEOTIDE SEQUENCE</scope>
    <source>
        <strain evidence="1">N/A</strain>
    </source>
</reference>
<evidence type="ECO:0000313" key="2">
    <source>
        <dbReference type="Proteomes" id="UP001176961"/>
    </source>
</evidence>
<dbReference type="PANTHER" id="PTHR21523">
    <property type="match status" value="1"/>
</dbReference>
<dbReference type="Proteomes" id="UP001176961">
    <property type="component" value="Unassembled WGS sequence"/>
</dbReference>
<dbReference type="Pfam" id="PF04870">
    <property type="entry name" value="Moulting_cycle"/>
    <property type="match status" value="2"/>
</dbReference>
<accession>A0AA36H7C3</accession>
<protein>
    <submittedName>
        <fullName evidence="1">Uncharacterized protein</fullName>
    </submittedName>
</protein>